<proteinExistence type="predicted"/>
<feature type="compositionally biased region" description="Polar residues" evidence="1">
    <location>
        <begin position="97"/>
        <end position="111"/>
    </location>
</feature>
<feature type="region of interest" description="Disordered" evidence="1">
    <location>
        <begin position="206"/>
        <end position="229"/>
    </location>
</feature>
<feature type="region of interest" description="Disordered" evidence="1">
    <location>
        <begin position="90"/>
        <end position="125"/>
    </location>
</feature>
<evidence type="ECO:0000256" key="1">
    <source>
        <dbReference type="SAM" id="MobiDB-lite"/>
    </source>
</evidence>
<feature type="region of interest" description="Disordered" evidence="1">
    <location>
        <begin position="161"/>
        <end position="180"/>
    </location>
</feature>
<protein>
    <submittedName>
        <fullName evidence="2">Uncharacterized protein</fullName>
    </submittedName>
</protein>
<name>A0A1J8PMY5_9AGAM</name>
<keyword evidence="3" id="KW-1185">Reference proteome</keyword>
<dbReference type="AlphaFoldDB" id="A0A1J8PMY5"/>
<accession>A0A1J8PMY5</accession>
<evidence type="ECO:0000313" key="2">
    <source>
        <dbReference type="EMBL" id="OJA09879.1"/>
    </source>
</evidence>
<dbReference type="EMBL" id="LVVM01005736">
    <property type="protein sequence ID" value="OJA09879.1"/>
    <property type="molecule type" value="Genomic_DNA"/>
</dbReference>
<evidence type="ECO:0000313" key="3">
    <source>
        <dbReference type="Proteomes" id="UP000183567"/>
    </source>
</evidence>
<dbReference type="OrthoDB" id="3228777at2759"/>
<organism evidence="2 3">
    <name type="scientific">Rhizopogon vesiculosus</name>
    <dbReference type="NCBI Taxonomy" id="180088"/>
    <lineage>
        <taxon>Eukaryota</taxon>
        <taxon>Fungi</taxon>
        <taxon>Dikarya</taxon>
        <taxon>Basidiomycota</taxon>
        <taxon>Agaricomycotina</taxon>
        <taxon>Agaricomycetes</taxon>
        <taxon>Agaricomycetidae</taxon>
        <taxon>Boletales</taxon>
        <taxon>Suillineae</taxon>
        <taxon>Rhizopogonaceae</taxon>
        <taxon>Rhizopogon</taxon>
    </lineage>
</organism>
<feature type="region of interest" description="Disordered" evidence="1">
    <location>
        <begin position="52"/>
        <end position="71"/>
    </location>
</feature>
<gene>
    <name evidence="2" type="ORF">AZE42_10721</name>
</gene>
<feature type="non-terminal residue" evidence="2">
    <location>
        <position position="1"/>
    </location>
</feature>
<reference evidence="2 3" key="1">
    <citation type="submission" date="2016-03" db="EMBL/GenBank/DDBJ databases">
        <title>Comparative genomics of the ectomycorrhizal sister species Rhizopogon vinicolor and Rhizopogon vesiculosus (Basidiomycota: Boletales) reveals a divergence of the mating type B locus.</title>
        <authorList>
            <person name="Mujic A.B."/>
            <person name="Kuo A."/>
            <person name="Tritt A."/>
            <person name="Lipzen A."/>
            <person name="Chen C."/>
            <person name="Johnson J."/>
            <person name="Sharma A."/>
            <person name="Barry K."/>
            <person name="Grigoriev I.V."/>
            <person name="Spatafora J.W."/>
        </authorList>
    </citation>
    <scope>NUCLEOTIDE SEQUENCE [LARGE SCALE GENOMIC DNA]</scope>
    <source>
        <strain evidence="2 3">AM-OR11-056</strain>
    </source>
</reference>
<comment type="caution">
    <text evidence="2">The sequence shown here is derived from an EMBL/GenBank/DDBJ whole genome shotgun (WGS) entry which is preliminary data.</text>
</comment>
<dbReference type="STRING" id="180088.A0A1J8PMY5"/>
<dbReference type="Proteomes" id="UP000183567">
    <property type="component" value="Unassembled WGS sequence"/>
</dbReference>
<sequence length="351" mass="37986">TFLSLFRAAAEFGLVPFYLVLSDFTSNHHISISSPNFEQYGVGEALVFAAPSRDEQDSDTEDQPLGTVIPPQQGTLDQIVDIGKARDLAPLHRSSKSRPPSVTLIVSTHSPSPAAIKGRDSTQGLPELIPTTNISSAHLVISAMDNNDDLDEFQDLFYKPSQSSSTYKEASDTSRGIPSDIHTSYSGSALTNLARSLNQERELHILDSESSLGQKSGGPDTQRSDELSQSAHLSLSTSINQYFTSFTGHLIRQGLVDAAGISTILQCPSRATSTHLEIEDDAEEADGISPISYMDSRLRSPDGVRSSYMTSASEYSRMSALSDFPVPSARPDLALDRTSIWADASLTEQLQ</sequence>